<gene>
    <name evidence="3" type="ORF">DL796_04900</name>
</gene>
<dbReference type="RefSeq" id="WP_110200529.1">
    <property type="nucleotide sequence ID" value="NZ_QICH01000001.1"/>
</dbReference>
<feature type="transmembrane region" description="Helical" evidence="1">
    <location>
        <begin position="105"/>
        <end position="126"/>
    </location>
</feature>
<evidence type="ECO:0000313" key="3">
    <source>
        <dbReference type="EMBL" id="PXF64480.1"/>
    </source>
</evidence>
<keyword evidence="1" id="KW-0472">Membrane</keyword>
<dbReference type="EMBL" id="QICH01000001">
    <property type="protein sequence ID" value="PXF64480.1"/>
    <property type="molecule type" value="Genomic_DNA"/>
</dbReference>
<keyword evidence="1" id="KW-1133">Transmembrane helix</keyword>
<dbReference type="OrthoDB" id="5294582at2"/>
<dbReference type="InterPro" id="IPR011723">
    <property type="entry name" value="Znf/thioredoxin_put"/>
</dbReference>
<evidence type="ECO:0000256" key="1">
    <source>
        <dbReference type="SAM" id="Phobius"/>
    </source>
</evidence>
<organism evidence="3 4">
    <name type="scientific">Kangiella spongicola</name>
    <dbReference type="NCBI Taxonomy" id="796379"/>
    <lineage>
        <taxon>Bacteria</taxon>
        <taxon>Pseudomonadati</taxon>
        <taxon>Pseudomonadota</taxon>
        <taxon>Gammaproteobacteria</taxon>
        <taxon>Kangiellales</taxon>
        <taxon>Kangiellaceae</taxon>
        <taxon>Kangiella</taxon>
    </lineage>
</organism>
<proteinExistence type="predicted"/>
<evidence type="ECO:0000259" key="2">
    <source>
        <dbReference type="Pfam" id="PF13719"/>
    </source>
</evidence>
<reference evidence="3 4" key="1">
    <citation type="submission" date="2018-05" db="EMBL/GenBank/DDBJ databases">
        <title>Kangiella spongicola genome sequence.</title>
        <authorList>
            <person name="Maclea K.S."/>
            <person name="Goen A.E."/>
            <person name="Kelley C."/>
            <person name="Underriner A."/>
            <person name="Silverwood T."/>
            <person name="Trachtenberg A.M."/>
        </authorList>
    </citation>
    <scope>NUCLEOTIDE SEQUENCE [LARGE SCALE GENOMIC DNA]</scope>
    <source>
        <strain evidence="3 4">ATCC BAA-2076</strain>
    </source>
</reference>
<evidence type="ECO:0000313" key="4">
    <source>
        <dbReference type="Proteomes" id="UP000247689"/>
    </source>
</evidence>
<feature type="domain" description="Zinc finger/thioredoxin putative" evidence="2">
    <location>
        <begin position="7"/>
        <end position="41"/>
    </location>
</feature>
<dbReference type="AlphaFoldDB" id="A0A318D5D2"/>
<protein>
    <recommendedName>
        <fullName evidence="2">Zinc finger/thioredoxin putative domain-containing protein</fullName>
    </recommendedName>
</protein>
<keyword evidence="4" id="KW-1185">Reference proteome</keyword>
<dbReference type="InterPro" id="IPR021834">
    <property type="entry name" value="DUF3426"/>
</dbReference>
<dbReference type="Pfam" id="PF11906">
    <property type="entry name" value="DUF3426"/>
    <property type="match status" value="1"/>
</dbReference>
<sequence length="256" mass="29434">MSETFLTNCPHCKSVFKLRKEHLEVASGHVRCGNCHSLFLATDSLVSLDKESQKAQMSETVEEAEEQVVSSAIPELTQIDKTDHYQLEIEEDTQEITDKPHYIKWSFYGLASLILIYLGFWFFYLWPNQATLGQQEGWRPIYQASCSVFGCQLAPRQDINQYRVNAIEVNITRGGQKEVSMVLKNVADFPQPYPKMRVILSDIKGKQFPSPVYKPQYYLPQVNHNDLIQPNQSVHIAFTFNNEIADYSGYQVELVK</sequence>
<dbReference type="NCBIfam" id="TIGR02098">
    <property type="entry name" value="MJ0042_CXXC"/>
    <property type="match status" value="1"/>
</dbReference>
<dbReference type="Pfam" id="PF13719">
    <property type="entry name" value="Zn_ribbon_5"/>
    <property type="match status" value="1"/>
</dbReference>
<keyword evidence="1" id="KW-0812">Transmembrane</keyword>
<dbReference type="Proteomes" id="UP000247689">
    <property type="component" value="Unassembled WGS sequence"/>
</dbReference>
<name>A0A318D5D2_9GAMM</name>
<comment type="caution">
    <text evidence="3">The sequence shown here is derived from an EMBL/GenBank/DDBJ whole genome shotgun (WGS) entry which is preliminary data.</text>
</comment>
<accession>A0A318D5D2</accession>